<dbReference type="PaxDb" id="4513-MLOC_59864.3"/>
<dbReference type="Gramene" id="HORVU.MOREX.r2.6HG0522260.1">
    <property type="protein sequence ID" value="HORVU.MOREX.r2.6HG0522260.1"/>
    <property type="gene ID" value="HORVU.MOREX.r2.6HG0522260"/>
</dbReference>
<dbReference type="SUPFAM" id="SSF52047">
    <property type="entry name" value="RNI-like"/>
    <property type="match status" value="1"/>
</dbReference>
<dbReference type="Gene3D" id="3.80.10.10">
    <property type="entry name" value="Ribonuclease Inhibitor"/>
    <property type="match status" value="1"/>
</dbReference>
<dbReference type="Proteomes" id="UP000011116">
    <property type="component" value="Chromosome 6H"/>
</dbReference>
<protein>
    <submittedName>
        <fullName evidence="1">Uncharacterized protein</fullName>
    </submittedName>
</protein>
<dbReference type="InterPro" id="IPR036047">
    <property type="entry name" value="F-box-like_dom_sf"/>
</dbReference>
<dbReference type="InterPro" id="IPR053781">
    <property type="entry name" value="F-box_AtFBL13-like"/>
</dbReference>
<organism evidence="1 2">
    <name type="scientific">Hordeum vulgare subsp. vulgare</name>
    <name type="common">Domesticated barley</name>
    <dbReference type="NCBI Taxonomy" id="112509"/>
    <lineage>
        <taxon>Eukaryota</taxon>
        <taxon>Viridiplantae</taxon>
        <taxon>Streptophyta</taxon>
        <taxon>Embryophyta</taxon>
        <taxon>Tracheophyta</taxon>
        <taxon>Spermatophyta</taxon>
        <taxon>Magnoliopsida</taxon>
        <taxon>Liliopsida</taxon>
        <taxon>Poales</taxon>
        <taxon>Poaceae</taxon>
        <taxon>BOP clade</taxon>
        <taxon>Pooideae</taxon>
        <taxon>Triticodae</taxon>
        <taxon>Triticeae</taxon>
        <taxon>Hordeinae</taxon>
        <taxon>Hordeum</taxon>
    </lineage>
</organism>
<accession>M0XGL9</accession>
<dbReference type="PANTHER" id="PTHR34145:SF28">
    <property type="entry name" value="F-BOX DOMAIN-CONTAINING PROTEIN"/>
    <property type="match status" value="1"/>
</dbReference>
<dbReference type="Gene3D" id="1.20.1280.50">
    <property type="match status" value="1"/>
</dbReference>
<dbReference type="Pfam" id="PF00646">
    <property type="entry name" value="F-box"/>
    <property type="match status" value="1"/>
</dbReference>
<reference evidence="1" key="3">
    <citation type="submission" date="2022-01" db="UniProtKB">
        <authorList>
            <consortium name="EnsemblPlants"/>
        </authorList>
    </citation>
    <scope>IDENTIFICATION</scope>
    <source>
        <strain evidence="1">subsp. vulgare</strain>
    </source>
</reference>
<evidence type="ECO:0000313" key="2">
    <source>
        <dbReference type="Proteomes" id="UP000011116"/>
    </source>
</evidence>
<dbReference type="EnsemblPlants" id="HORVU.MOREX.r3.6HG0629230.1">
    <property type="protein sequence ID" value="HORVU.MOREX.r3.6HG0629230.1"/>
    <property type="gene ID" value="HORVU.MOREX.r3.6HG0629230"/>
</dbReference>
<dbReference type="GeneID" id="123404599"/>
<dbReference type="InterPro" id="IPR001810">
    <property type="entry name" value="F-box_dom"/>
</dbReference>
<dbReference type="RefSeq" id="XP_044954472.1">
    <property type="nucleotide sequence ID" value="XM_045098537.1"/>
</dbReference>
<reference evidence="2" key="1">
    <citation type="journal article" date="2012" name="Nature">
        <title>A physical, genetic and functional sequence assembly of the barley genome.</title>
        <authorList>
            <consortium name="The International Barley Genome Sequencing Consortium"/>
            <person name="Mayer K.F."/>
            <person name="Waugh R."/>
            <person name="Brown J.W."/>
            <person name="Schulman A."/>
            <person name="Langridge P."/>
            <person name="Platzer M."/>
            <person name="Fincher G.B."/>
            <person name="Muehlbauer G.J."/>
            <person name="Sato K."/>
            <person name="Close T.J."/>
            <person name="Wise R.P."/>
            <person name="Stein N."/>
        </authorList>
    </citation>
    <scope>NUCLEOTIDE SEQUENCE [LARGE SCALE GENOMIC DNA]</scope>
    <source>
        <strain evidence="2">cv. Morex</strain>
    </source>
</reference>
<dbReference type="PROSITE" id="PS50181">
    <property type="entry name" value="FBOX"/>
    <property type="match status" value="1"/>
</dbReference>
<dbReference type="InterPro" id="IPR055357">
    <property type="entry name" value="LRR_At1g61320_AtMIF1"/>
</dbReference>
<dbReference type="CDD" id="cd22160">
    <property type="entry name" value="F-box_AtFBL13-like"/>
    <property type="match status" value="1"/>
</dbReference>
<dbReference type="KEGG" id="hvg:123404599"/>
<dbReference type="OrthoDB" id="680793at2759"/>
<dbReference type="AlphaFoldDB" id="M0XGL9"/>
<dbReference type="SUPFAM" id="SSF81383">
    <property type="entry name" value="F-box domain"/>
    <property type="match status" value="1"/>
</dbReference>
<dbReference type="PANTHER" id="PTHR34145">
    <property type="entry name" value="OS02G0105600 PROTEIN"/>
    <property type="match status" value="1"/>
</dbReference>
<dbReference type="eggNOG" id="ENOG502R833">
    <property type="taxonomic scope" value="Eukaryota"/>
</dbReference>
<evidence type="ECO:0000313" key="1">
    <source>
        <dbReference type="EnsemblPlants" id="HORVU.MOREX.r3.6HG0629230.1"/>
    </source>
</evidence>
<dbReference type="InterPro" id="IPR032675">
    <property type="entry name" value="LRR_dom_sf"/>
</dbReference>
<keyword evidence="2" id="KW-1185">Reference proteome</keyword>
<sequence>MDSPSSPAPATPPATGDDCFAKEKWRFKLRKPSTAIHPARRWRVVRSIEPQRRMRDRDAALISAAHRLHAHEPSRVAATPCSGSLNKTMCTQDVEQTVQKPSPAIRPAQRWRVVRSAEPQRRMRDRDAAMMSAAHRLHAHEPSRCSESLNKSMCTQDVEQTVQNCDWISTLPDDILIKILSLLTVSDAAMTDCLSTRWRSLWKNVDCLILDLCSLRMPESEICEYHKKPCLWEDEVTKFIRKTNGFLRNHYGNRIKEFIVRFPLTSAHASELDNWIQFAASASTEKLCLDLYDKNRSSCLDLSRVDPYNFILSPFSNGRGCRLGELTLANCSLGTTPENLSGFASLHFLKLSRVSSADAAVSNIISSCCALRILIIEFCHQLIHLTITCSRLLNLTVEFCYDLSSVCIHADNLEEFMYKGHEINIECKCAPFLHVLRVHFQVKGECLLDFISALPKLPKLDALILQFTAPVQVPRALRHTFRFANLKMVVFFLVESWKECICSLVYLLKAAPLLEYLGVHGFSKLKEQPSELNMTWPEDMTFARLNIILIKGFSGEPELMELLYFLLRRAPALESLQLETRAMEPFFFRKEKHRSEDEERCRYATEMASTHLAPKVPSTVAFSIT</sequence>
<name>M0XGL9_HORVV</name>
<gene>
    <name evidence="1" type="primary">LOC123404599</name>
</gene>
<reference evidence="1" key="2">
    <citation type="submission" date="2020-10" db="EMBL/GenBank/DDBJ databases">
        <authorList>
            <person name="Scholz U."/>
            <person name="Mascher M."/>
            <person name="Fiebig A."/>
        </authorList>
    </citation>
    <scope>NUCLEOTIDE SEQUENCE [LARGE SCALE GENOMIC DNA]</scope>
    <source>
        <strain evidence="1">cv. Morex</strain>
    </source>
</reference>
<proteinExistence type="predicted"/>
<dbReference type="InterPro" id="IPR053772">
    <property type="entry name" value="At1g61320/At1g61330-like"/>
</dbReference>
<dbReference type="ExpressionAtlas" id="M0XGL9">
    <property type="expression patterns" value="baseline and differential"/>
</dbReference>
<dbReference type="Gramene" id="HORVU.MOREX.r3.6HG0629230.1">
    <property type="protein sequence ID" value="HORVU.MOREX.r3.6HG0629230.1"/>
    <property type="gene ID" value="HORVU.MOREX.r3.6HG0629230"/>
</dbReference>
<dbReference type="Pfam" id="PF23622">
    <property type="entry name" value="LRR_At1g61320_AtMIF1"/>
    <property type="match status" value="1"/>
</dbReference>